<dbReference type="OrthoDB" id="10588at10239"/>
<dbReference type="InterPro" id="IPR007978">
    <property type="entry name" value="Baculo_ODV-E27"/>
</dbReference>
<dbReference type="GeneID" id="26039985"/>
<dbReference type="EMBL" id="KM596836">
    <property type="protein sequence ID" value="AKN80555.1"/>
    <property type="molecule type" value="Genomic_DNA"/>
</dbReference>
<organism evidence="1 2">
    <name type="scientific">Perigonia lusca single nucleopolyhedrovirus</name>
    <dbReference type="NCBI Taxonomy" id="1675865"/>
    <lineage>
        <taxon>Viruses</taxon>
        <taxon>Viruses incertae sedis</taxon>
        <taxon>Naldaviricetes</taxon>
        <taxon>Lefavirales</taxon>
        <taxon>Baculoviridae</taxon>
        <taxon>Alphabaculovirus</taxon>
        <taxon>Alphabaculovirus peluscae</taxon>
        <taxon>Perigonia lusca nucleopolyhedrovirus</taxon>
    </lineage>
</organism>
<evidence type="ECO:0000313" key="2">
    <source>
        <dbReference type="Proteomes" id="UP000204667"/>
    </source>
</evidence>
<dbReference type="KEGG" id="vg:26039985"/>
<protein>
    <submittedName>
        <fullName evidence="1">ODV-E27</fullName>
    </submittedName>
</protein>
<keyword evidence="2" id="KW-1185">Reference proteome</keyword>
<dbReference type="GO" id="GO:0019031">
    <property type="term" value="C:viral envelope"/>
    <property type="evidence" value="ECO:0007669"/>
    <property type="project" value="InterPro"/>
</dbReference>
<name>A0A0M3WND2_9ABAC</name>
<gene>
    <name evidence="1" type="primary">odv-e27</name>
</gene>
<dbReference type="Pfam" id="PF05314">
    <property type="entry name" value="Baculo_ODV-E27"/>
    <property type="match status" value="1"/>
</dbReference>
<proteinExistence type="predicted"/>
<accession>A0A0M3WND2</accession>
<dbReference type="Proteomes" id="UP000204667">
    <property type="component" value="Segment"/>
</dbReference>
<dbReference type="RefSeq" id="YP_009165614.1">
    <property type="nucleotide sequence ID" value="NC_027923.1"/>
</dbReference>
<sequence>MKKLKCHSQPAKIRTVTEIINSQQKLSKTYDMAEFDAKNLNSLESYNSLKIKLVVAKYMAMLNTLKLTQPLLTIFRDKTAQREIVTIILASLGFVHNRVNPLVNNFDNRIEFIIIESKEDIFPGEPIVFRENENDDIVCIIDRISIVRMLERHFDTNMCMDSMMEQEKKLQMMKAFSSSGIKRRRNNHGDDDFDKTEAPMYDIQLSETECTRYLIMLLIVEHAYCHYVIFKNHGPNNYFESLVNHMLFTRICKSTLNMSFDNLLLSKFKFHLEECDSKKLSCGILNL</sequence>
<reference evidence="1 2" key="1">
    <citation type="journal article" date="2016" name="Sci. Rep.">
        <title>Genome sequence of Perigonia lusca single nucleopolyhedrovirus: insights into the evolution of a nucleotide metabolism enzyme in the family Baculoviridae.</title>
        <authorList>
            <person name="Ardisson-Araujo D.M."/>
            <person name="Lima R.N."/>
            <person name="Melo F.L."/>
            <person name="Clem R.J."/>
            <person name="Huang N."/>
            <person name="Bao S.N."/>
            <person name="Sosa-Gomez D.R."/>
            <person name="Ribeiro B.M."/>
        </authorList>
    </citation>
    <scope>NUCLEOTIDE SEQUENCE [LARGE SCALE GENOMIC DNA]</scope>
</reference>
<evidence type="ECO:0000313" key="1">
    <source>
        <dbReference type="EMBL" id="AKN80555.1"/>
    </source>
</evidence>